<sequence length="217" mass="22982">MLGGVSVKADAVAAPAPTPEFASISIGVPSNTNILQKVPLYPGKTNPSNSQQPTSVMLSTPSQIPNPLPSDFGLTFGTVYANYVRNGKITPLTTQILFPISKQATLKFPTLNPLQPLNQSATFTAGGYPGSTVGDTIFDLFQSQTDAPLGGLKYTRVGSNLQLDGKTVPKPPTNLPSEFSGKQYKNNITHGQPTVSIGDYFVVDTHFKNQGGNVVTE</sequence>
<evidence type="ECO:0000313" key="2">
    <source>
        <dbReference type="EMBL" id="NKZ24788.1"/>
    </source>
</evidence>
<accession>A0A7X6N688</accession>
<organism evidence="2 3">
    <name type="scientific">Periweissella fabalis</name>
    <dbReference type="NCBI Taxonomy" id="1070421"/>
    <lineage>
        <taxon>Bacteria</taxon>
        <taxon>Bacillati</taxon>
        <taxon>Bacillota</taxon>
        <taxon>Bacilli</taxon>
        <taxon>Lactobacillales</taxon>
        <taxon>Lactobacillaceae</taxon>
        <taxon>Periweissella</taxon>
    </lineage>
</organism>
<protein>
    <submittedName>
        <fullName evidence="2">Uncharacterized protein</fullName>
    </submittedName>
</protein>
<evidence type="ECO:0000256" key="1">
    <source>
        <dbReference type="SAM" id="MobiDB-lite"/>
    </source>
</evidence>
<proteinExistence type="predicted"/>
<gene>
    <name evidence="2" type="ORF">HF964_08270</name>
</gene>
<dbReference type="EMBL" id="JAAXPN010000009">
    <property type="protein sequence ID" value="NKZ24788.1"/>
    <property type="molecule type" value="Genomic_DNA"/>
</dbReference>
<keyword evidence="3" id="KW-1185">Reference proteome</keyword>
<comment type="caution">
    <text evidence="2">The sequence shown here is derived from an EMBL/GenBank/DDBJ whole genome shotgun (WGS) entry which is preliminary data.</text>
</comment>
<feature type="region of interest" description="Disordered" evidence="1">
    <location>
        <begin position="40"/>
        <end position="61"/>
    </location>
</feature>
<dbReference type="RefSeq" id="WP_168722580.1">
    <property type="nucleotide sequence ID" value="NZ_JAAXPN010000009.1"/>
</dbReference>
<evidence type="ECO:0000313" key="3">
    <source>
        <dbReference type="Proteomes" id="UP000549765"/>
    </source>
</evidence>
<reference evidence="2 3" key="1">
    <citation type="submission" date="2020-04" db="EMBL/GenBank/DDBJ databases">
        <title>MicrobeNet Type strains.</title>
        <authorList>
            <person name="Nicholson A.C."/>
        </authorList>
    </citation>
    <scope>NUCLEOTIDE SEQUENCE [LARGE SCALE GENOMIC DNA]</scope>
    <source>
        <strain evidence="2 3">CCUG 61472</strain>
    </source>
</reference>
<dbReference type="AlphaFoldDB" id="A0A7X6N688"/>
<name>A0A7X6N688_9LACO</name>
<feature type="compositionally biased region" description="Polar residues" evidence="1">
    <location>
        <begin position="45"/>
        <end position="61"/>
    </location>
</feature>
<dbReference type="Proteomes" id="UP000549765">
    <property type="component" value="Unassembled WGS sequence"/>
</dbReference>